<dbReference type="NCBIfam" id="TIGR00254">
    <property type="entry name" value="GGDEF"/>
    <property type="match status" value="1"/>
</dbReference>
<dbReference type="AlphaFoldDB" id="A0A377FRC4"/>
<dbReference type="PROSITE" id="PS51832">
    <property type="entry name" value="HD_GYP"/>
    <property type="match status" value="1"/>
</dbReference>
<dbReference type="SMART" id="SM00086">
    <property type="entry name" value="PAC"/>
    <property type="match status" value="2"/>
</dbReference>
<evidence type="ECO:0000259" key="2">
    <source>
        <dbReference type="PROSITE" id="PS50887"/>
    </source>
</evidence>
<dbReference type="Gene3D" id="3.30.70.270">
    <property type="match status" value="1"/>
</dbReference>
<feature type="domain" description="HD-GYP" evidence="3">
    <location>
        <begin position="705"/>
        <end position="894"/>
    </location>
</feature>
<dbReference type="InterPro" id="IPR000014">
    <property type="entry name" value="PAS"/>
</dbReference>
<dbReference type="CDD" id="cd01949">
    <property type="entry name" value="GGDEF"/>
    <property type="match status" value="1"/>
</dbReference>
<dbReference type="PROSITE" id="PS50887">
    <property type="entry name" value="GGDEF"/>
    <property type="match status" value="1"/>
</dbReference>
<dbReference type="InterPro" id="IPR035965">
    <property type="entry name" value="PAS-like_dom_sf"/>
</dbReference>
<dbReference type="RefSeq" id="WP_029334474.1">
    <property type="nucleotide sequence ID" value="NZ_UGGP01000001.1"/>
</dbReference>
<feature type="domain" description="GGDEF" evidence="2">
    <location>
        <begin position="584"/>
        <end position="713"/>
    </location>
</feature>
<evidence type="ECO:0000313" key="4">
    <source>
        <dbReference type="EMBL" id="STO07377.1"/>
    </source>
</evidence>
<dbReference type="InterPro" id="IPR013655">
    <property type="entry name" value="PAS_fold_3"/>
</dbReference>
<accession>A0A377FRC4</accession>
<organism evidence="4 5">
    <name type="scientific">Exiguobacterium aurantiacum</name>
    <dbReference type="NCBI Taxonomy" id="33987"/>
    <lineage>
        <taxon>Bacteria</taxon>
        <taxon>Bacillati</taxon>
        <taxon>Bacillota</taxon>
        <taxon>Bacilli</taxon>
        <taxon>Bacillales</taxon>
        <taxon>Bacillales Family XII. Incertae Sedis</taxon>
        <taxon>Exiguobacterium</taxon>
    </lineage>
</organism>
<evidence type="ECO:0000259" key="3">
    <source>
        <dbReference type="PROSITE" id="PS51832"/>
    </source>
</evidence>
<dbReference type="Gene3D" id="3.30.450.20">
    <property type="entry name" value="PAS domain"/>
    <property type="match status" value="3"/>
</dbReference>
<reference evidence="4 5" key="1">
    <citation type="submission" date="2018-06" db="EMBL/GenBank/DDBJ databases">
        <authorList>
            <consortium name="Pathogen Informatics"/>
            <person name="Doyle S."/>
        </authorList>
    </citation>
    <scope>NUCLEOTIDE SEQUENCE [LARGE SCALE GENOMIC DNA]</scope>
    <source>
        <strain evidence="4 5">NCTC13163</strain>
    </source>
</reference>
<dbReference type="Pfam" id="PF00990">
    <property type="entry name" value="GGDEF"/>
    <property type="match status" value="1"/>
</dbReference>
<dbReference type="PROSITE" id="PS50113">
    <property type="entry name" value="PAC"/>
    <property type="match status" value="1"/>
</dbReference>
<dbReference type="STRING" id="1397694.GCA_000702585_01238"/>
<dbReference type="EC" id="3.1.4.52" evidence="4"/>
<dbReference type="GO" id="GO:0071111">
    <property type="term" value="F:cyclic-guanylate-specific phosphodiesterase activity"/>
    <property type="evidence" value="ECO:0007669"/>
    <property type="project" value="UniProtKB-EC"/>
</dbReference>
<gene>
    <name evidence="4" type="primary">rpfG_1</name>
    <name evidence="4" type="ORF">NCTC13163_00723</name>
</gene>
<dbReference type="SUPFAM" id="SSF55785">
    <property type="entry name" value="PYP-like sensor domain (PAS domain)"/>
    <property type="match status" value="2"/>
</dbReference>
<dbReference type="Pfam" id="PF13426">
    <property type="entry name" value="PAS_9"/>
    <property type="match status" value="1"/>
</dbReference>
<dbReference type="SUPFAM" id="SSF109604">
    <property type="entry name" value="HD-domain/PDEase-like"/>
    <property type="match status" value="1"/>
</dbReference>
<dbReference type="InterPro" id="IPR003607">
    <property type="entry name" value="HD/PDEase_dom"/>
</dbReference>
<dbReference type="InterPro" id="IPR043128">
    <property type="entry name" value="Rev_trsase/Diguanyl_cyclase"/>
</dbReference>
<dbReference type="SUPFAM" id="SSF55073">
    <property type="entry name" value="Nucleotide cyclase"/>
    <property type="match status" value="1"/>
</dbReference>
<sequence length="894" mass="102509">MTERDQTQYQSLLRHMPQGYVEFKVVYDETGEPVDYEFFEVNAAFEKIMKAKREQFLGGRITDKLKDFEYSEREWIVQVARAVSSGEAITFEHFSRRNKAWYELSVFSERPGYVSTLFNDITPHVQENNALKQLVNVSHRFVATGRDLLINQHFLDQIRDFTGAKAVTLNLMNEDGASYSTVALSGIDELLERSLDVLGFHPVGKKWPMTEKRRELLEAESPLVFDEIGPLIDGALPKRLVKNILRIFDLGQVVLFKIEKDGVFYGDLTIVMQGQKRASRLGLVELYIVHILEQMTKADQQVGEAKDSMFEGFATVDLECIMSLHKRDILHLNKPWERVLGFPLEELENMDFIGLVHPDDVEKTEHAFAELDTARELYRFVNRYRTVDGDYRSIEWHCKVQGSYIYAVAKDVTERVQLEEELAERDRLLTKLSDQVPGAIYQFERRPDGSFSFPFFSRGFEVLTGVTPEQVDQDAGLVFTKIHPDDYPNVMATIDESYRNLTIWDAEFRVIMPDGRTTWILGSSRPEKLADGHVLWHGYIGDVTEKKKYEMEIEYLSYHDQLTGVKNRRYFDEALITYDDPAYYPLALIVVDVNGLKLTNDAFGHLVGDRLLIEATNILKREIRGKDTVARIGGDEFVLILPQTSPREAKQLSDRLNRLFHERSIEGLPISASFGEAVKIDETMSIVEVYNLAEDRMYHHKVSEKQSRRHHSIQLIMRTLYEKIPREEAHSERVAALAGKLGEAMGFTSSEVSELKTAAVLHDIGKVAISNEILDKTGPLSEAEWREIKRHPEVSYNILSTVPEYGVLSEIVLAHHERWDGKGYPKGVKAYDIPLASRIISIADTFDVMVTGRPYRQAKTIDEALKVIREEAGKQFDPMLVDVFFEKVVPTLQQ</sequence>
<dbReference type="Pfam" id="PF13487">
    <property type="entry name" value="HD_5"/>
    <property type="match status" value="1"/>
</dbReference>
<evidence type="ECO:0000313" key="5">
    <source>
        <dbReference type="Proteomes" id="UP000254060"/>
    </source>
</evidence>
<dbReference type="PANTHER" id="PTHR43155">
    <property type="entry name" value="CYCLIC DI-GMP PHOSPHODIESTERASE PA4108-RELATED"/>
    <property type="match status" value="1"/>
</dbReference>
<dbReference type="InterPro" id="IPR000160">
    <property type="entry name" value="GGDEF_dom"/>
</dbReference>
<dbReference type="SMART" id="SM00267">
    <property type="entry name" value="GGDEF"/>
    <property type="match status" value="1"/>
</dbReference>
<dbReference type="InterPro" id="IPR000700">
    <property type="entry name" value="PAS-assoc_C"/>
</dbReference>
<proteinExistence type="predicted"/>
<dbReference type="CDD" id="cd00130">
    <property type="entry name" value="PAS"/>
    <property type="match status" value="2"/>
</dbReference>
<dbReference type="InterPro" id="IPR001610">
    <property type="entry name" value="PAC"/>
</dbReference>
<evidence type="ECO:0000259" key="1">
    <source>
        <dbReference type="PROSITE" id="PS50113"/>
    </source>
</evidence>
<dbReference type="NCBIfam" id="TIGR00229">
    <property type="entry name" value="sensory_box"/>
    <property type="match status" value="2"/>
</dbReference>
<dbReference type="InterPro" id="IPR037522">
    <property type="entry name" value="HD_GYP_dom"/>
</dbReference>
<dbReference type="Pfam" id="PF08447">
    <property type="entry name" value="PAS_3"/>
    <property type="match status" value="2"/>
</dbReference>
<dbReference type="CDD" id="cd00077">
    <property type="entry name" value="HDc"/>
    <property type="match status" value="1"/>
</dbReference>
<protein>
    <submittedName>
        <fullName evidence="4">Cyclic di-GMP phosphodiesterase response regulator RpfG</fullName>
        <ecNumber evidence="4">3.1.4.52</ecNumber>
    </submittedName>
</protein>
<dbReference type="Proteomes" id="UP000254060">
    <property type="component" value="Unassembled WGS sequence"/>
</dbReference>
<dbReference type="InterPro" id="IPR029787">
    <property type="entry name" value="Nucleotide_cyclase"/>
</dbReference>
<dbReference type="PANTHER" id="PTHR43155:SF2">
    <property type="entry name" value="CYCLIC DI-GMP PHOSPHODIESTERASE PA4108"/>
    <property type="match status" value="1"/>
</dbReference>
<name>A0A377FRC4_9BACL</name>
<feature type="domain" description="PAC" evidence="1">
    <location>
        <begin position="504"/>
        <end position="555"/>
    </location>
</feature>
<dbReference type="EMBL" id="UGGP01000001">
    <property type="protein sequence ID" value="STO07377.1"/>
    <property type="molecule type" value="Genomic_DNA"/>
</dbReference>
<dbReference type="SMART" id="SM00471">
    <property type="entry name" value="HDc"/>
    <property type="match status" value="1"/>
</dbReference>
<keyword evidence="4" id="KW-0378">Hydrolase</keyword>
<dbReference type="Gene3D" id="1.10.3210.10">
    <property type="entry name" value="Hypothetical protein af1432"/>
    <property type="match status" value="1"/>
</dbReference>